<feature type="compositionally biased region" description="Low complexity" evidence="7">
    <location>
        <begin position="61"/>
        <end position="70"/>
    </location>
</feature>
<feature type="region of interest" description="Disordered" evidence="7">
    <location>
        <begin position="242"/>
        <end position="295"/>
    </location>
</feature>
<dbReference type="Proteomes" id="UP001239445">
    <property type="component" value="Unassembled WGS sequence"/>
</dbReference>
<evidence type="ECO:0000313" key="9">
    <source>
        <dbReference type="EMBL" id="KAK1759475.1"/>
    </source>
</evidence>
<evidence type="ECO:0000259" key="8">
    <source>
        <dbReference type="Pfam" id="PF12830"/>
    </source>
</evidence>
<keyword evidence="10" id="KW-1185">Reference proteome</keyword>
<dbReference type="PANTHER" id="PTHR21704:SF18">
    <property type="entry name" value="NIPPED-B-LIKE PROTEIN"/>
    <property type="match status" value="1"/>
</dbReference>
<evidence type="ECO:0000313" key="10">
    <source>
        <dbReference type="Proteomes" id="UP001239445"/>
    </source>
</evidence>
<feature type="region of interest" description="Disordered" evidence="7">
    <location>
        <begin position="1"/>
        <end position="25"/>
    </location>
</feature>
<dbReference type="GO" id="GO:0140588">
    <property type="term" value="P:chromatin looping"/>
    <property type="evidence" value="ECO:0007669"/>
    <property type="project" value="InterPro"/>
</dbReference>
<dbReference type="EMBL" id="MU839828">
    <property type="protein sequence ID" value="KAK1759475.1"/>
    <property type="molecule type" value="Genomic_DNA"/>
</dbReference>
<feature type="region of interest" description="Disordered" evidence="7">
    <location>
        <begin position="155"/>
        <end position="184"/>
    </location>
</feature>
<dbReference type="InterPro" id="IPR033031">
    <property type="entry name" value="Scc2/Nipped-B"/>
</dbReference>
<feature type="compositionally biased region" description="Basic residues" evidence="7">
    <location>
        <begin position="1833"/>
        <end position="1852"/>
    </location>
</feature>
<dbReference type="Gene3D" id="1.25.10.10">
    <property type="entry name" value="Leucine-rich Repeat Variant"/>
    <property type="match status" value="1"/>
</dbReference>
<feature type="domain" description="Sister chromatid cohesion C-terminal" evidence="8">
    <location>
        <begin position="1464"/>
        <end position="1650"/>
    </location>
</feature>
<protein>
    <recommendedName>
        <fullName evidence="6">Sister chromatid cohesion protein</fullName>
    </recommendedName>
</protein>
<organism evidence="9 10">
    <name type="scientific">Echria macrotheca</name>
    <dbReference type="NCBI Taxonomy" id="438768"/>
    <lineage>
        <taxon>Eukaryota</taxon>
        <taxon>Fungi</taxon>
        <taxon>Dikarya</taxon>
        <taxon>Ascomycota</taxon>
        <taxon>Pezizomycotina</taxon>
        <taxon>Sordariomycetes</taxon>
        <taxon>Sordariomycetidae</taxon>
        <taxon>Sordariales</taxon>
        <taxon>Schizotheciaceae</taxon>
        <taxon>Echria</taxon>
    </lineage>
</organism>
<dbReference type="InterPro" id="IPR011989">
    <property type="entry name" value="ARM-like"/>
</dbReference>
<dbReference type="PANTHER" id="PTHR21704">
    <property type="entry name" value="NIPPED-B-LIKE PROTEIN DELANGIN SCC2-RELATED"/>
    <property type="match status" value="1"/>
</dbReference>
<evidence type="ECO:0000256" key="7">
    <source>
        <dbReference type="SAM" id="MobiDB-lite"/>
    </source>
</evidence>
<evidence type="ECO:0000256" key="6">
    <source>
        <dbReference type="RuleBase" id="RU364107"/>
    </source>
</evidence>
<dbReference type="GO" id="GO:0010468">
    <property type="term" value="P:regulation of gene expression"/>
    <property type="evidence" value="ECO:0007669"/>
    <property type="project" value="InterPro"/>
</dbReference>
<dbReference type="InterPro" id="IPR026003">
    <property type="entry name" value="Cohesin_HEAT"/>
</dbReference>
<dbReference type="GO" id="GO:0034087">
    <property type="term" value="P:establishment of mitotic sister chromatid cohesion"/>
    <property type="evidence" value="ECO:0007669"/>
    <property type="project" value="TreeGrafter"/>
</dbReference>
<dbReference type="SUPFAM" id="SSF48371">
    <property type="entry name" value="ARM repeat"/>
    <property type="match status" value="1"/>
</dbReference>
<feature type="region of interest" description="Disordered" evidence="7">
    <location>
        <begin position="61"/>
        <end position="84"/>
    </location>
</feature>
<dbReference type="GO" id="GO:0090694">
    <property type="term" value="C:Scc2-Scc4 cohesin loading complex"/>
    <property type="evidence" value="ECO:0007669"/>
    <property type="project" value="TreeGrafter"/>
</dbReference>
<dbReference type="Pfam" id="PF12830">
    <property type="entry name" value="Nipped-B_C"/>
    <property type="match status" value="1"/>
</dbReference>
<dbReference type="Pfam" id="PF12765">
    <property type="entry name" value="Cohesin_HEAT"/>
    <property type="match status" value="1"/>
</dbReference>
<dbReference type="GO" id="GO:0071169">
    <property type="term" value="P:establishment of protein localization to chromatin"/>
    <property type="evidence" value="ECO:0007669"/>
    <property type="project" value="TreeGrafter"/>
</dbReference>
<comment type="subcellular location">
    <subcellularLocation>
        <location evidence="1 6">Nucleus</location>
    </subcellularLocation>
</comment>
<gene>
    <name evidence="9" type="ORF">QBC47DRAFT_372072</name>
</gene>
<feature type="region of interest" description="Disordered" evidence="7">
    <location>
        <begin position="1789"/>
        <end position="1868"/>
    </location>
</feature>
<feature type="compositionally biased region" description="Acidic residues" evidence="7">
    <location>
        <begin position="1790"/>
        <end position="1799"/>
    </location>
</feature>
<name>A0AAJ0BK84_9PEZI</name>
<proteinExistence type="inferred from homology"/>
<comment type="caution">
    <text evidence="9">The sequence shown here is derived from an EMBL/GenBank/DDBJ whole genome shotgun (WGS) entry which is preliminary data.</text>
</comment>
<dbReference type="CDD" id="cd23958">
    <property type="entry name" value="SCC2"/>
    <property type="match status" value="1"/>
</dbReference>
<dbReference type="InterPro" id="IPR024986">
    <property type="entry name" value="Nipped-B_C"/>
</dbReference>
<keyword evidence="5 6" id="KW-0131">Cell cycle</keyword>
<dbReference type="GO" id="GO:0003682">
    <property type="term" value="F:chromatin binding"/>
    <property type="evidence" value="ECO:0007669"/>
    <property type="project" value="TreeGrafter"/>
</dbReference>
<evidence type="ECO:0000256" key="4">
    <source>
        <dbReference type="ARBA" id="ARBA00023242"/>
    </source>
</evidence>
<keyword evidence="3 6" id="KW-0677">Repeat</keyword>
<dbReference type="InterPro" id="IPR016024">
    <property type="entry name" value="ARM-type_fold"/>
</dbReference>
<dbReference type="GO" id="GO:1990414">
    <property type="term" value="P:replication-born double-strand break repair via sister chromatid exchange"/>
    <property type="evidence" value="ECO:0007669"/>
    <property type="project" value="TreeGrafter"/>
</dbReference>
<evidence type="ECO:0000256" key="5">
    <source>
        <dbReference type="ARBA" id="ARBA00023306"/>
    </source>
</evidence>
<dbReference type="GO" id="GO:0061775">
    <property type="term" value="F:cohesin loader activity"/>
    <property type="evidence" value="ECO:0007669"/>
    <property type="project" value="InterPro"/>
</dbReference>
<evidence type="ECO:0000256" key="3">
    <source>
        <dbReference type="ARBA" id="ARBA00022737"/>
    </source>
</evidence>
<feature type="compositionally biased region" description="Acidic residues" evidence="7">
    <location>
        <begin position="1856"/>
        <end position="1868"/>
    </location>
</feature>
<feature type="compositionally biased region" description="Acidic residues" evidence="7">
    <location>
        <begin position="1806"/>
        <end position="1815"/>
    </location>
</feature>
<feature type="region of interest" description="Disordered" evidence="7">
    <location>
        <begin position="310"/>
        <end position="340"/>
    </location>
</feature>
<accession>A0AAJ0BK84</accession>
<keyword evidence="4 6" id="KW-0539">Nucleus</keyword>
<evidence type="ECO:0000256" key="2">
    <source>
        <dbReference type="ARBA" id="ARBA00009252"/>
    </source>
</evidence>
<comment type="similarity">
    <text evidence="2 6">Belongs to the SCC2/Nipped-B family.</text>
</comment>
<reference evidence="9" key="1">
    <citation type="submission" date="2023-06" db="EMBL/GenBank/DDBJ databases">
        <title>Genome-scale phylogeny and comparative genomics of the fungal order Sordariales.</title>
        <authorList>
            <consortium name="Lawrence Berkeley National Laboratory"/>
            <person name="Hensen N."/>
            <person name="Bonometti L."/>
            <person name="Westerberg I."/>
            <person name="Brannstrom I.O."/>
            <person name="Guillou S."/>
            <person name="Cros-Aarteil S."/>
            <person name="Calhoun S."/>
            <person name="Haridas S."/>
            <person name="Kuo A."/>
            <person name="Mondo S."/>
            <person name="Pangilinan J."/>
            <person name="Riley R."/>
            <person name="Labutti K."/>
            <person name="Andreopoulos B."/>
            <person name="Lipzen A."/>
            <person name="Chen C."/>
            <person name="Yanf M."/>
            <person name="Daum C."/>
            <person name="Ng V."/>
            <person name="Clum A."/>
            <person name="Steindorff A."/>
            <person name="Ohm R."/>
            <person name="Martin F."/>
            <person name="Silar P."/>
            <person name="Natvig D."/>
            <person name="Lalanne C."/>
            <person name="Gautier V."/>
            <person name="Ament-Velasquez S.L."/>
            <person name="Kruys A."/>
            <person name="Hutchinson M.I."/>
            <person name="Powell A.J."/>
            <person name="Barry K."/>
            <person name="Miller A.N."/>
            <person name="Grigoriev I.V."/>
            <person name="Debuchy R."/>
            <person name="Gladieux P."/>
            <person name="Thoren M.H."/>
            <person name="Johannesson H."/>
        </authorList>
    </citation>
    <scope>NUCLEOTIDE SEQUENCE</scope>
    <source>
        <strain evidence="9">PSN4</strain>
    </source>
</reference>
<evidence type="ECO:0000256" key="1">
    <source>
        <dbReference type="ARBA" id="ARBA00004123"/>
    </source>
</evidence>
<sequence>MADPRSSAHNGALPRESDMESPAGASQMFTRPFTLYEALPYTPFTSIVPIHSGLLPAPSIGSASPAPSLSDIVPSHDFDGLNEQARTGEGFSKHLQQTVNQVQQIIKHNKVTEFKFKTGPRSVAPSSSRSKPISLASGLSPVSKMVYEQNLVSFRYPTPDTPGTKSPPGDLHKQNTPVQTKASPVAVKAELQKQSSATPKNKQAHARNAAKFEIVLPTKSQLEQAANLVSAVSSVPVSAVPAPVRENSRDGPRAQLPQPSQPPTVLPRSSSAGGAIPVTPNQPPPKVQPGSGSPKTVIAVELPRSSFNKSEFLVVPDEPDEPTTLSERKRKRDGLDEDDHYGESLDLRQRAHSALNELRVFLHHVFEAENHVLATRTANDFVGLTVDNATTLSSLAQTKVQALLSKAISLNCYQDVPIEELLRLCRLCEGAVKQAESLDFKIEETWGSADVETWLQQLPDLEMAIRAARTLLRTMCGGRADKQLYSEDMIEKCLDLFKRIADGIIVPVAALRNTGSTAELFKSLCSCRKKLVALLNDFQKLFSLMVLLISKVDTSSTVSNTLEFAASRLIFMESANAEKDSVIDTQKFDGLRLVAMDMLSQIFLLNESQRQGIFDEILTSLEKLPIRRRARTFKLMDGSSIQPVSALIMRLIQTSAGKVDDATGAGQSRAMQSIDGGDGEVPSLGSATFSIRTEEHAATQHQVAIKELAAVVEPLISTANANAMYVIQFIGNKALRSSKSSEDPYRNLFDLFVEDFTICLDNPDWPAAGLLLWRLTVQMIALLTNEKSAVTAKNMALEVLGNVGGALAKLRGQVRKTASALDARDANELGLFLTDLAASALEQKSRPEQMVTWVGPFRVTLEYLESRYSEDPHLASAISFLVSTWGNTICESYDAYEDSVAERDEELGRLAYRLRNMIRDRRWLSSEFSFKDVSASQAKLSYGITLLRSKLYDLFGHILNRLLHSMASDQPTVRSKGLKSINQVLEADPSILDDSQVIELVLQCAEDSSTQVRDSALGLIGNCITLRPSLEAKLFPRIVEMFVDQGPGVRKRAMKLAKDMYLNNTNRSLRAHVANGLLHRVQDPEESVRDLARQMVEEIWFLPFQGGESSAASKISLSDHVALMVHTIKRGNASNILDKVLQTLLAPQTKTSQASLEVCKKLVESMFELVNNTDSGDASTPSGRDVLQVLMIFAKADARLFTFEQLRLLKPQIETLSACDDMAAARAAVTIYRRVLPQLSSAHQDFLRDIHGILLPVLGRAIPRTLLDEIVGCLSIICAVLNDKSKIARVTTSSLAGIQKTRMLFQKTKTLGERETRQICAYSSIVGMIGKHFSLEDERDAFKDRCPPNYAGTVSKLIIDTLLPWTAEAMPLECRKSALDAIGLVCQNAPKNYVSANVYTTFQRIFDSQTPALESLILHSFKEFLLVEEHRSEEGSEATGVNGVKKEKKRELTVMGGTNYDEVASATTHRFLKEITRIAMSTEDEHAFLAVEVLASINRQGLVHPKETGVTFITLETSSNPHISELAFQQHKRMHEKHETVVEREYVKALQSAFAYQRDIVKNSRGATTNPFSPKLHLMMEVLKISKSKNRQKFLDKLCAQVDFDLSKLDASSGDIPSHVEYSRFIIENIAFFEYVTVGEVHNIVAAMEKLVSSTGATVAQAIESEVFAVRMDALDSAPDPSAQLQAESMQVDVKRLRQLTAGSMILSALWEARTYLRKLYGMGTNRREGKIKGLTKDLGKPPVKAQGVTGDKFWEDISAIMTSLTSREGMMERCRAFVELMTVDKELLVQDDDDDMNGDEPLTPDNEDEDDMDEPSSGRGRKRKAMGNTPGGRKKRARSSSQPRKRGRPKKQVTEDMDADGEFDDWA</sequence>